<reference evidence="1 2" key="1">
    <citation type="submission" date="2020-01" db="EMBL/GenBank/DDBJ databases">
        <authorList>
            <person name="Palmer J.M."/>
        </authorList>
    </citation>
    <scope>NUCLEOTIDE SEQUENCE [LARGE SCALE GENOMIC DNA]</scope>
    <source>
        <strain evidence="1 2">TWF970</strain>
    </source>
</reference>
<evidence type="ECO:0000313" key="2">
    <source>
        <dbReference type="Proteomes" id="UP000474640"/>
    </source>
</evidence>
<dbReference type="Proteomes" id="UP000474640">
    <property type="component" value="Unassembled WGS sequence"/>
</dbReference>
<name>A0A7C8VEW0_ORBOL</name>
<dbReference type="EMBL" id="JAABOJ010000022">
    <property type="protein sequence ID" value="KAF3279099.1"/>
    <property type="molecule type" value="Genomic_DNA"/>
</dbReference>
<sequence>MSNINTLPTEILSKFCLLAVDAQNPDSCSRSLLCAIARSSKRLNDVVTPILYRELQIHTESDDEVPLELDTLYHNPTQLLSYIETVYVDFSDFQEELPPRIFWTRITPEPKSTLCSVDLPRAWGVPLKISNIMWKVPQKSERLNSWWLTRLIILNASTLKSLRMKVTPNNRESDVDLRKSEKPPIANADIAINSIANR</sequence>
<protein>
    <recommendedName>
        <fullName evidence="3">F-box domain-containing protein</fullName>
    </recommendedName>
</protein>
<proteinExistence type="predicted"/>
<dbReference type="AlphaFoldDB" id="A0A7C8VEW0"/>
<evidence type="ECO:0008006" key="3">
    <source>
        <dbReference type="Google" id="ProtNLM"/>
    </source>
</evidence>
<comment type="caution">
    <text evidence="1">The sequence shown here is derived from an EMBL/GenBank/DDBJ whole genome shotgun (WGS) entry which is preliminary data.</text>
</comment>
<dbReference type="OrthoDB" id="3927840at2759"/>
<accession>A0A7C8VEW0</accession>
<gene>
    <name evidence="1" type="ORF">TWF970_004208</name>
</gene>
<evidence type="ECO:0000313" key="1">
    <source>
        <dbReference type="EMBL" id="KAF3279099.1"/>
    </source>
</evidence>
<organism evidence="1 2">
    <name type="scientific">Orbilia oligospora</name>
    <name type="common">Nematode-trapping fungus</name>
    <name type="synonym">Arthrobotrys oligospora</name>
    <dbReference type="NCBI Taxonomy" id="2813651"/>
    <lineage>
        <taxon>Eukaryota</taxon>
        <taxon>Fungi</taxon>
        <taxon>Dikarya</taxon>
        <taxon>Ascomycota</taxon>
        <taxon>Pezizomycotina</taxon>
        <taxon>Orbiliomycetes</taxon>
        <taxon>Orbiliales</taxon>
        <taxon>Orbiliaceae</taxon>
        <taxon>Orbilia</taxon>
    </lineage>
</organism>